<proteinExistence type="inferred from homology"/>
<evidence type="ECO:0000256" key="5">
    <source>
        <dbReference type="ARBA" id="ARBA00022989"/>
    </source>
</evidence>
<dbReference type="CDD" id="cd06261">
    <property type="entry name" value="TM_PBP2"/>
    <property type="match status" value="1"/>
</dbReference>
<dbReference type="Pfam" id="PF00528">
    <property type="entry name" value="BPD_transp_1"/>
    <property type="match status" value="1"/>
</dbReference>
<dbReference type="PANTHER" id="PTHR30193">
    <property type="entry name" value="ABC TRANSPORTER PERMEASE PROTEIN"/>
    <property type="match status" value="1"/>
</dbReference>
<dbReference type="RefSeq" id="WP_135403018.1">
    <property type="nucleotide sequence ID" value="NZ_SRME01000004.1"/>
</dbReference>
<feature type="transmembrane region" description="Helical" evidence="7">
    <location>
        <begin position="261"/>
        <end position="284"/>
    </location>
</feature>
<dbReference type="PROSITE" id="PS50928">
    <property type="entry name" value="ABC_TM1"/>
    <property type="match status" value="1"/>
</dbReference>
<name>A0A4Z0W0H4_9BACT</name>
<organism evidence="9 10">
    <name type="scientific">Geotoga petraea</name>
    <dbReference type="NCBI Taxonomy" id="28234"/>
    <lineage>
        <taxon>Bacteria</taxon>
        <taxon>Thermotogati</taxon>
        <taxon>Thermotogota</taxon>
        <taxon>Thermotogae</taxon>
        <taxon>Petrotogales</taxon>
        <taxon>Petrotogaceae</taxon>
        <taxon>Geotoga</taxon>
    </lineage>
</organism>
<reference evidence="9 10" key="1">
    <citation type="submission" date="2019-04" db="EMBL/GenBank/DDBJ databases">
        <title>Draft genome sequence data and analysis of a Fermenting Bacterium, Geotoga petraea strain HO-Geo1, isolated from heavy-oil petroleum reservoir in Russia.</title>
        <authorList>
            <person name="Grouzdev D.S."/>
            <person name="Semenova E.M."/>
            <person name="Sokolova D.S."/>
            <person name="Tourova T.P."/>
            <person name="Poltaraus A.B."/>
            <person name="Nazina T.N."/>
        </authorList>
    </citation>
    <scope>NUCLEOTIDE SEQUENCE [LARGE SCALE GENOMIC DNA]</scope>
    <source>
        <strain evidence="9 10">HO-Geo1</strain>
    </source>
</reference>
<evidence type="ECO:0000256" key="4">
    <source>
        <dbReference type="ARBA" id="ARBA00022692"/>
    </source>
</evidence>
<dbReference type="GO" id="GO:0055085">
    <property type="term" value="P:transmembrane transport"/>
    <property type="evidence" value="ECO:0007669"/>
    <property type="project" value="InterPro"/>
</dbReference>
<dbReference type="InterPro" id="IPR000515">
    <property type="entry name" value="MetI-like"/>
</dbReference>
<keyword evidence="6 7" id="KW-0472">Membrane</keyword>
<comment type="caution">
    <text evidence="9">The sequence shown here is derived from an EMBL/GenBank/DDBJ whole genome shotgun (WGS) entry which is preliminary data.</text>
</comment>
<evidence type="ECO:0000259" key="8">
    <source>
        <dbReference type="PROSITE" id="PS50928"/>
    </source>
</evidence>
<feature type="transmembrane region" description="Helical" evidence="7">
    <location>
        <begin position="201"/>
        <end position="223"/>
    </location>
</feature>
<dbReference type="EMBL" id="SRME01000004">
    <property type="protein sequence ID" value="TGG87548.1"/>
    <property type="molecule type" value="Genomic_DNA"/>
</dbReference>
<evidence type="ECO:0000256" key="3">
    <source>
        <dbReference type="ARBA" id="ARBA00022475"/>
    </source>
</evidence>
<evidence type="ECO:0000313" key="10">
    <source>
        <dbReference type="Proteomes" id="UP000297288"/>
    </source>
</evidence>
<evidence type="ECO:0000256" key="6">
    <source>
        <dbReference type="ARBA" id="ARBA00023136"/>
    </source>
</evidence>
<feature type="transmembrane region" description="Helical" evidence="7">
    <location>
        <begin position="7"/>
        <end position="27"/>
    </location>
</feature>
<feature type="domain" description="ABC transmembrane type-1" evidence="8">
    <location>
        <begin position="68"/>
        <end position="282"/>
    </location>
</feature>
<dbReference type="GO" id="GO:0005886">
    <property type="term" value="C:plasma membrane"/>
    <property type="evidence" value="ECO:0007669"/>
    <property type="project" value="UniProtKB-SubCell"/>
</dbReference>
<keyword evidence="5 7" id="KW-1133">Transmembrane helix</keyword>
<evidence type="ECO:0000256" key="2">
    <source>
        <dbReference type="ARBA" id="ARBA00022448"/>
    </source>
</evidence>
<dbReference type="InterPro" id="IPR035906">
    <property type="entry name" value="MetI-like_sf"/>
</dbReference>
<keyword evidence="2 7" id="KW-0813">Transport</keyword>
<evidence type="ECO:0000256" key="1">
    <source>
        <dbReference type="ARBA" id="ARBA00004651"/>
    </source>
</evidence>
<gene>
    <name evidence="9" type="ORF">E4650_07325</name>
</gene>
<keyword evidence="3" id="KW-1003">Cell membrane</keyword>
<evidence type="ECO:0000313" key="9">
    <source>
        <dbReference type="EMBL" id="TGG87548.1"/>
    </source>
</evidence>
<dbReference type="InterPro" id="IPR051393">
    <property type="entry name" value="ABC_transporter_permease"/>
</dbReference>
<feature type="transmembrane region" description="Helical" evidence="7">
    <location>
        <begin position="155"/>
        <end position="180"/>
    </location>
</feature>
<dbReference type="PANTHER" id="PTHR30193:SF42">
    <property type="entry name" value="ABC TRANSPORTER PERMEASE PROTEIN"/>
    <property type="match status" value="1"/>
</dbReference>
<keyword evidence="4 7" id="KW-0812">Transmembrane</keyword>
<dbReference type="OrthoDB" id="9807129at2"/>
<feature type="transmembrane region" description="Helical" evidence="7">
    <location>
        <begin position="74"/>
        <end position="93"/>
    </location>
</feature>
<evidence type="ECO:0000256" key="7">
    <source>
        <dbReference type="RuleBase" id="RU363032"/>
    </source>
</evidence>
<dbReference type="Gene3D" id="1.10.3720.10">
    <property type="entry name" value="MetI-like"/>
    <property type="match status" value="1"/>
</dbReference>
<comment type="subcellular location">
    <subcellularLocation>
        <location evidence="1 7">Cell membrane</location>
        <topology evidence="1 7">Multi-pass membrane protein</topology>
    </subcellularLocation>
</comment>
<dbReference type="Proteomes" id="UP000297288">
    <property type="component" value="Unassembled WGS sequence"/>
</dbReference>
<feature type="transmembrane region" description="Helical" evidence="7">
    <location>
        <begin position="105"/>
        <end position="125"/>
    </location>
</feature>
<accession>A0A4Z0W0H4</accession>
<protein>
    <submittedName>
        <fullName evidence="9">Sugar ABC transporter permease</fullName>
    </submittedName>
</protein>
<sequence length="291" mass="33292">MLTKKRWWVPWAFLALPLIMYIIWVLVPIGRTFIYSFSSWDGLSKNIDFIGLDNFRMLFGDRIFITALMNNIKWFILFIIIPVPVGLGFAMLLDMKLPGSKLFKTLVYLPMTLSFVVIGTMWSWIYEPQYGALNSFLDAIGLDFLITPWLSDPQVVTFSLIFAAIWRQIPYVMVLFLAGLKNVSKDQVEAAYVDGANAWQRFWNIILPALKPSMIVAVTVSIIDSLRAFDIVFVMTKGGPFHSSTVLANFMYIEAFNNYRMGYGSAIAVIQFAITFGFIILYLLNVMKNEE</sequence>
<comment type="similarity">
    <text evidence="7">Belongs to the binding-protein-dependent transport system permease family.</text>
</comment>
<dbReference type="SUPFAM" id="SSF161098">
    <property type="entry name" value="MetI-like"/>
    <property type="match status" value="1"/>
</dbReference>
<dbReference type="AlphaFoldDB" id="A0A4Z0W0H4"/>